<evidence type="ECO:0008006" key="3">
    <source>
        <dbReference type="Google" id="ProtNLM"/>
    </source>
</evidence>
<comment type="caution">
    <text evidence="1">The sequence shown here is derived from an EMBL/GenBank/DDBJ whole genome shotgun (WGS) entry which is preliminary data.</text>
</comment>
<evidence type="ECO:0000313" key="1">
    <source>
        <dbReference type="EMBL" id="MDQ2103623.1"/>
    </source>
</evidence>
<sequence length="69" mass="7617">MPVTKRDETEAMLAELRQGFGVGSNSELLHLLAALGRVVLDESSRDERGRRVLKIVGKGGRERQIVISD</sequence>
<dbReference type="EMBL" id="JAUJFI010000054">
    <property type="protein sequence ID" value="MDQ2103623.1"/>
    <property type="molecule type" value="Genomic_DNA"/>
</dbReference>
<accession>A0ABU0WHB9</accession>
<dbReference type="RefSeq" id="WP_306706776.1">
    <property type="nucleotide sequence ID" value="NZ_JAUJFI010000054.1"/>
</dbReference>
<name>A0ABU0WHB9_9PROT</name>
<keyword evidence="2" id="KW-1185">Reference proteome</keyword>
<proteinExistence type="predicted"/>
<gene>
    <name evidence="1" type="ORF">QSG27_13060</name>
</gene>
<reference evidence="1 2" key="1">
    <citation type="submission" date="2023-06" db="EMBL/GenBank/DDBJ databases">
        <title>Azospirillum isscasensis sp.nov, a bacterium isolated from rhizosphere soil of rice.</title>
        <authorList>
            <person name="Wang H."/>
        </authorList>
    </citation>
    <scope>NUCLEOTIDE SEQUENCE [LARGE SCALE GENOMIC DNA]</scope>
    <source>
        <strain evidence="1 2">C340-1</strain>
    </source>
</reference>
<dbReference type="Proteomes" id="UP001227317">
    <property type="component" value="Unassembled WGS sequence"/>
</dbReference>
<organism evidence="1 2">
    <name type="scientific">Azospirillum isscasi</name>
    <dbReference type="NCBI Taxonomy" id="3053926"/>
    <lineage>
        <taxon>Bacteria</taxon>
        <taxon>Pseudomonadati</taxon>
        <taxon>Pseudomonadota</taxon>
        <taxon>Alphaproteobacteria</taxon>
        <taxon>Rhodospirillales</taxon>
        <taxon>Azospirillaceae</taxon>
        <taxon>Azospirillum</taxon>
    </lineage>
</organism>
<protein>
    <recommendedName>
        <fullName evidence="3">Transposase</fullName>
    </recommendedName>
</protein>
<evidence type="ECO:0000313" key="2">
    <source>
        <dbReference type="Proteomes" id="UP001227317"/>
    </source>
</evidence>